<sequence>MELWEDERGKKYLLKGGPEHTLRADYVGARLLGKVGVTCPAAQIVRSDGILKLRLDYLEEWEDGPIVLPERFHDNKEIQDGFFVDLLLRQYDRTSWNMMFQGDRVAFIDHGASLHSRARGGYKGFLPDVTVQDIAFVLEHPERSGHAVNEAYGRLVGVENGKLVIKDRPRVERLLNHFSSTLGNGEGIVNSAIDEAGFSDGRRSVEFLKKQLERLENEATLSAPGSREESMCLGAVDTLTRMIATGGEATYLKKTIMSRASGIVDMFYEALRT</sequence>
<proteinExistence type="predicted"/>
<dbReference type="EMBL" id="MHLO01000030">
    <property type="protein sequence ID" value="OGZ11682.1"/>
    <property type="molecule type" value="Genomic_DNA"/>
</dbReference>
<name>A0A1G2DE01_9BACT</name>
<gene>
    <name evidence="1" type="ORF">A3C93_03730</name>
</gene>
<comment type="caution">
    <text evidence="1">The sequence shown here is derived from an EMBL/GenBank/DDBJ whole genome shotgun (WGS) entry which is preliminary data.</text>
</comment>
<accession>A0A1G2DE01</accession>
<evidence type="ECO:0000313" key="1">
    <source>
        <dbReference type="EMBL" id="OGZ11682.1"/>
    </source>
</evidence>
<organism evidence="1 2">
    <name type="scientific">Candidatus Lloydbacteria bacterium RIFCSPHIGHO2_02_FULL_54_17</name>
    <dbReference type="NCBI Taxonomy" id="1798664"/>
    <lineage>
        <taxon>Bacteria</taxon>
        <taxon>Candidatus Lloydiibacteriota</taxon>
    </lineage>
</organism>
<evidence type="ECO:0000313" key="2">
    <source>
        <dbReference type="Proteomes" id="UP000178636"/>
    </source>
</evidence>
<reference evidence="1 2" key="1">
    <citation type="journal article" date="2016" name="Nat. Commun.">
        <title>Thousands of microbial genomes shed light on interconnected biogeochemical processes in an aquifer system.</title>
        <authorList>
            <person name="Anantharaman K."/>
            <person name="Brown C.T."/>
            <person name="Hug L.A."/>
            <person name="Sharon I."/>
            <person name="Castelle C.J."/>
            <person name="Probst A.J."/>
            <person name="Thomas B.C."/>
            <person name="Singh A."/>
            <person name="Wilkins M.J."/>
            <person name="Karaoz U."/>
            <person name="Brodie E.L."/>
            <person name="Williams K.H."/>
            <person name="Hubbard S.S."/>
            <person name="Banfield J.F."/>
        </authorList>
    </citation>
    <scope>NUCLEOTIDE SEQUENCE [LARGE SCALE GENOMIC DNA]</scope>
</reference>
<dbReference type="AlphaFoldDB" id="A0A1G2DE01"/>
<dbReference type="Proteomes" id="UP000178636">
    <property type="component" value="Unassembled WGS sequence"/>
</dbReference>
<evidence type="ECO:0008006" key="3">
    <source>
        <dbReference type="Google" id="ProtNLM"/>
    </source>
</evidence>
<protein>
    <recommendedName>
        <fullName evidence="3">PI3K/PI4K catalytic domain-containing protein</fullName>
    </recommendedName>
</protein>